<dbReference type="PIRSF" id="PIRSF000137">
    <property type="entry name" value="Alcohol_oxidase"/>
    <property type="match status" value="1"/>
</dbReference>
<dbReference type="SUPFAM" id="SSF51905">
    <property type="entry name" value="FAD/NAD(P)-binding domain"/>
    <property type="match status" value="1"/>
</dbReference>
<sequence>MRSLQLLALCILSPVTAYAFPGTLLERESDLLAAYDYVVIGGGTSGLVVANRLTENASKTVLVVESGQILNGDEEFNDIMIPGTTSFTETRFTWNITSLPNAELNNQTRTVVSPWIVGGGTALNGMVYDRGSKRDYNDWAEYVGDKGWGWDSLLPYFKKAETFTPPSAEQQGWGIRWDEDAHGSDGPINSSYPTFLYPHNQVFMQAEKALGIPIVKDQANGDPIGSYWTPNSLNPEGKVRSYAKNYHEIAKSRPNYHLITGRTVTKINIKNGKATGVQFSTARGAALTTITAKCEVILAAGGVHSPRLLQLSGIGDSQLLKRFSIPVHVDLPGVGSNYQDHSGIMLAYNMTLNPDPAWLTSNATYRQEMLELYLRNRTGPFTIGYAQRLSFYALPMITPGYESLLSAAAADPHSHLRDGTHPTVLAGFRKQKRILIASFATNESAVDENVITFASVQRPLSRGYVEIVSADPFDLPAVDWRTLSNPLDRGILVAGLRFARRIMARPELAAWNAVETSPGPQVTGDEELLVWIRQTMTPTFFHSSCSCPMGKREEGGVVDAKLRVYGVKGLRIVDASVFPMIPATHISGTVYAVAERAADLVKETW</sequence>
<dbReference type="OrthoDB" id="269227at2759"/>
<name>A0A5J5F781_9PEZI</name>
<evidence type="ECO:0000313" key="7">
    <source>
        <dbReference type="EMBL" id="KAA8912965.1"/>
    </source>
</evidence>
<feature type="active site" description="Proton acceptor" evidence="2">
    <location>
        <position position="585"/>
    </location>
</feature>
<feature type="binding site" evidence="3">
    <location>
        <begin position="44"/>
        <end position="45"/>
    </location>
    <ligand>
        <name>FAD</name>
        <dbReference type="ChEBI" id="CHEBI:57692"/>
    </ligand>
</feature>
<feature type="domain" description="Glucose-methanol-choline oxidoreductase C-terminal" evidence="6">
    <location>
        <begin position="459"/>
        <end position="594"/>
    </location>
</feature>
<proteinExistence type="inferred from homology"/>
<dbReference type="Pfam" id="PF05199">
    <property type="entry name" value="GMC_oxred_C"/>
    <property type="match status" value="1"/>
</dbReference>
<dbReference type="Pfam" id="PF00732">
    <property type="entry name" value="GMC_oxred_N"/>
    <property type="match status" value="1"/>
</dbReference>
<dbReference type="GO" id="GO:0050660">
    <property type="term" value="F:flavin adenine dinucleotide binding"/>
    <property type="evidence" value="ECO:0007669"/>
    <property type="project" value="InterPro"/>
</dbReference>
<feature type="binding site" evidence="3">
    <location>
        <begin position="124"/>
        <end position="127"/>
    </location>
    <ligand>
        <name>FAD</name>
        <dbReference type="ChEBI" id="CHEBI:57692"/>
    </ligand>
</feature>
<dbReference type="Gene3D" id="3.50.50.60">
    <property type="entry name" value="FAD/NAD(P)-binding domain"/>
    <property type="match status" value="1"/>
</dbReference>
<dbReference type="InterPro" id="IPR012132">
    <property type="entry name" value="GMC_OxRdtase"/>
</dbReference>
<evidence type="ECO:0000256" key="4">
    <source>
        <dbReference type="SAM" id="SignalP"/>
    </source>
</evidence>
<dbReference type="InParanoid" id="A0A5J5F781"/>
<dbReference type="EMBL" id="VXIS01000018">
    <property type="protein sequence ID" value="KAA8912965.1"/>
    <property type="molecule type" value="Genomic_DNA"/>
</dbReference>
<comment type="cofactor">
    <cofactor evidence="3">
        <name>FAD</name>
        <dbReference type="ChEBI" id="CHEBI:57692"/>
    </cofactor>
</comment>
<dbReference type="SUPFAM" id="SSF54373">
    <property type="entry name" value="FAD-linked reductases, C-terminal domain"/>
    <property type="match status" value="1"/>
</dbReference>
<dbReference type="PANTHER" id="PTHR11552:SF115">
    <property type="entry name" value="DEHYDROGENASE XPTC-RELATED"/>
    <property type="match status" value="1"/>
</dbReference>
<evidence type="ECO:0000256" key="1">
    <source>
        <dbReference type="ARBA" id="ARBA00010790"/>
    </source>
</evidence>
<dbReference type="InterPro" id="IPR000172">
    <property type="entry name" value="GMC_OxRdtase_N"/>
</dbReference>
<dbReference type="AlphaFoldDB" id="A0A5J5F781"/>
<protein>
    <recommendedName>
        <fullName evidence="9">Glucose-methanol-choline oxidoreductase N-terminal domain-containing protein</fullName>
    </recommendedName>
</protein>
<gene>
    <name evidence="7" type="ORF">FN846DRAFT_1026689</name>
</gene>
<evidence type="ECO:0000256" key="2">
    <source>
        <dbReference type="PIRSR" id="PIRSR000137-1"/>
    </source>
</evidence>
<feature type="active site" description="Proton donor" evidence="2">
    <location>
        <position position="542"/>
    </location>
</feature>
<dbReference type="Proteomes" id="UP000326924">
    <property type="component" value="Unassembled WGS sequence"/>
</dbReference>
<evidence type="ECO:0000259" key="6">
    <source>
        <dbReference type="Pfam" id="PF05199"/>
    </source>
</evidence>
<evidence type="ECO:0000256" key="3">
    <source>
        <dbReference type="PIRSR" id="PIRSR000137-2"/>
    </source>
</evidence>
<feature type="binding site" evidence="3">
    <location>
        <position position="264"/>
    </location>
    <ligand>
        <name>FAD</name>
        <dbReference type="ChEBI" id="CHEBI:57692"/>
    </ligand>
</feature>
<keyword evidence="3" id="KW-0285">Flavoprotein</keyword>
<dbReference type="InterPro" id="IPR036188">
    <property type="entry name" value="FAD/NAD-bd_sf"/>
</dbReference>
<accession>A0A5J5F781</accession>
<comment type="similarity">
    <text evidence="1">Belongs to the GMC oxidoreductase family.</text>
</comment>
<feature type="domain" description="Glucose-methanol-choline oxidoreductase N-terminal" evidence="5">
    <location>
        <begin position="35"/>
        <end position="341"/>
    </location>
</feature>
<dbReference type="GO" id="GO:0016614">
    <property type="term" value="F:oxidoreductase activity, acting on CH-OH group of donors"/>
    <property type="evidence" value="ECO:0007669"/>
    <property type="project" value="InterPro"/>
</dbReference>
<reference evidence="7 8" key="1">
    <citation type="submission" date="2019-09" db="EMBL/GenBank/DDBJ databases">
        <title>Draft genome of the ectomycorrhizal ascomycete Sphaerosporella brunnea.</title>
        <authorList>
            <consortium name="DOE Joint Genome Institute"/>
            <person name="Benucci G.M."/>
            <person name="Marozzi G."/>
            <person name="Antonielli L."/>
            <person name="Sanchez S."/>
            <person name="Marco P."/>
            <person name="Wang X."/>
            <person name="Falini L.B."/>
            <person name="Barry K."/>
            <person name="Haridas S."/>
            <person name="Lipzen A."/>
            <person name="Labutti K."/>
            <person name="Grigoriev I.V."/>
            <person name="Murat C."/>
            <person name="Martin F."/>
            <person name="Albertini E."/>
            <person name="Donnini D."/>
            <person name="Bonito G."/>
        </authorList>
    </citation>
    <scope>NUCLEOTIDE SEQUENCE [LARGE SCALE GENOMIC DNA]</scope>
    <source>
        <strain evidence="7 8">Sb_GMNB300</strain>
    </source>
</reference>
<feature type="chain" id="PRO_5023849894" description="Glucose-methanol-choline oxidoreductase N-terminal domain-containing protein" evidence="4">
    <location>
        <begin position="20"/>
        <end position="605"/>
    </location>
</feature>
<evidence type="ECO:0008006" key="9">
    <source>
        <dbReference type="Google" id="ProtNLM"/>
    </source>
</evidence>
<keyword evidence="3" id="KW-0274">FAD</keyword>
<keyword evidence="8" id="KW-1185">Reference proteome</keyword>
<organism evidence="7 8">
    <name type="scientific">Sphaerosporella brunnea</name>
    <dbReference type="NCBI Taxonomy" id="1250544"/>
    <lineage>
        <taxon>Eukaryota</taxon>
        <taxon>Fungi</taxon>
        <taxon>Dikarya</taxon>
        <taxon>Ascomycota</taxon>
        <taxon>Pezizomycotina</taxon>
        <taxon>Pezizomycetes</taxon>
        <taxon>Pezizales</taxon>
        <taxon>Pyronemataceae</taxon>
        <taxon>Sphaerosporella</taxon>
    </lineage>
</organism>
<evidence type="ECO:0000313" key="8">
    <source>
        <dbReference type="Proteomes" id="UP000326924"/>
    </source>
</evidence>
<dbReference type="GO" id="GO:0044550">
    <property type="term" value="P:secondary metabolite biosynthetic process"/>
    <property type="evidence" value="ECO:0007669"/>
    <property type="project" value="TreeGrafter"/>
</dbReference>
<comment type="caution">
    <text evidence="7">The sequence shown here is derived from an EMBL/GenBank/DDBJ whole genome shotgun (WGS) entry which is preliminary data.</text>
</comment>
<dbReference type="PANTHER" id="PTHR11552">
    <property type="entry name" value="GLUCOSE-METHANOL-CHOLINE GMC OXIDOREDUCTASE"/>
    <property type="match status" value="1"/>
</dbReference>
<feature type="signal peptide" evidence="4">
    <location>
        <begin position="1"/>
        <end position="19"/>
    </location>
</feature>
<keyword evidence="4" id="KW-0732">Signal</keyword>
<dbReference type="InterPro" id="IPR007867">
    <property type="entry name" value="GMC_OxRtase_C"/>
</dbReference>
<dbReference type="Gene3D" id="3.30.560.10">
    <property type="entry name" value="Glucose Oxidase, domain 3"/>
    <property type="match status" value="1"/>
</dbReference>
<evidence type="ECO:0000259" key="5">
    <source>
        <dbReference type="Pfam" id="PF00732"/>
    </source>
</evidence>